<name>A0ABR1FEW5_9ASCO</name>
<dbReference type="InterPro" id="IPR036612">
    <property type="entry name" value="KH_dom_type_1_sf"/>
</dbReference>
<dbReference type="EMBL" id="JBBJBU010000001">
    <property type="protein sequence ID" value="KAK7208394.1"/>
    <property type="molecule type" value="Genomic_DNA"/>
</dbReference>
<sequence length="266" mass="27913">MATQIGVVLPGDPIPLDSVIPPSTSEPVIQLGPGTLHIPPSTILPVRAGALTASTTSTPTTSTTTIYVDNSTGRYTPAVHDVVIGTVASRFGDLENAYYRVLLPSSTAPQGILAASAFANAASRKTRPNLLPGTVVYARVAAMSLALGEPELECFDERTGKEAGFGELKGGMVADISVGLARRLLLLSSAAAAKANSGRLSVVDVLGQTLAFEIAVGRNGRIWVNSDSCATTVAVIRAIQETEFMTYHDMQDHVAKIVKNLQRSQK</sequence>
<keyword evidence="7" id="KW-1185">Reference proteome</keyword>
<dbReference type="SUPFAM" id="SSF50249">
    <property type="entry name" value="Nucleic acid-binding proteins"/>
    <property type="match status" value="1"/>
</dbReference>
<dbReference type="InterPro" id="IPR004088">
    <property type="entry name" value="KH_dom_type_1"/>
</dbReference>
<evidence type="ECO:0000313" key="6">
    <source>
        <dbReference type="EMBL" id="KAK7208394.1"/>
    </source>
</evidence>
<reference evidence="6 7" key="1">
    <citation type="submission" date="2024-03" db="EMBL/GenBank/DDBJ databases">
        <title>Genome-scale model development and genomic sequencing of the oleaginous clade Lipomyces.</title>
        <authorList>
            <consortium name="Lawrence Berkeley National Laboratory"/>
            <person name="Czajka J.J."/>
            <person name="Han Y."/>
            <person name="Kim J."/>
            <person name="Mondo S.J."/>
            <person name="Hofstad B.A."/>
            <person name="Robles A."/>
            <person name="Haridas S."/>
            <person name="Riley R."/>
            <person name="LaButti K."/>
            <person name="Pangilinan J."/>
            <person name="Andreopoulos W."/>
            <person name="Lipzen A."/>
            <person name="Yan J."/>
            <person name="Wang M."/>
            <person name="Ng V."/>
            <person name="Grigoriev I.V."/>
            <person name="Spatafora J.W."/>
            <person name="Magnuson J.K."/>
            <person name="Baker S.E."/>
            <person name="Pomraning K.R."/>
        </authorList>
    </citation>
    <scope>NUCLEOTIDE SEQUENCE [LARGE SCALE GENOMIC DNA]</scope>
    <source>
        <strain evidence="6 7">Phaff 52-87</strain>
    </source>
</reference>
<keyword evidence="6" id="KW-0269">Exonuclease</keyword>
<dbReference type="SUPFAM" id="SSF54791">
    <property type="entry name" value="Eukaryotic type KH-domain (KH-domain type I)"/>
    <property type="match status" value="1"/>
</dbReference>
<protein>
    <submittedName>
        <fullName evidence="6">Exosome complex exonuclease RRP40</fullName>
    </submittedName>
</protein>
<evidence type="ECO:0000259" key="4">
    <source>
        <dbReference type="Pfam" id="PF15985"/>
    </source>
</evidence>
<dbReference type="GeneID" id="90040662"/>
<evidence type="ECO:0000256" key="2">
    <source>
        <dbReference type="ARBA" id="ARBA00022835"/>
    </source>
</evidence>
<keyword evidence="6" id="KW-0540">Nuclease</keyword>
<evidence type="ECO:0000256" key="3">
    <source>
        <dbReference type="ARBA" id="ARBA00022884"/>
    </source>
</evidence>
<dbReference type="Gene3D" id="2.40.50.100">
    <property type="match status" value="1"/>
</dbReference>
<keyword evidence="3" id="KW-0694">RNA-binding</keyword>
<evidence type="ECO:0000256" key="1">
    <source>
        <dbReference type="ARBA" id="ARBA00004123"/>
    </source>
</evidence>
<proteinExistence type="predicted"/>
<dbReference type="Pfam" id="PF18311">
    <property type="entry name" value="Rrp40_N"/>
    <property type="match status" value="1"/>
</dbReference>
<accession>A0ABR1FEW5</accession>
<dbReference type="InterPro" id="IPR041054">
    <property type="entry name" value="Rrp40_N_euk"/>
</dbReference>
<keyword evidence="2" id="KW-0271">Exosome</keyword>
<dbReference type="InterPro" id="IPR012340">
    <property type="entry name" value="NA-bd_OB-fold"/>
</dbReference>
<dbReference type="Pfam" id="PF21262">
    <property type="entry name" value="RRP40_S1"/>
    <property type="match status" value="1"/>
</dbReference>
<dbReference type="GO" id="GO:0004527">
    <property type="term" value="F:exonuclease activity"/>
    <property type="evidence" value="ECO:0007669"/>
    <property type="project" value="UniProtKB-KW"/>
</dbReference>
<feature type="domain" description="Exosome complex exonuclease Rrp40 N-terminal" evidence="5">
    <location>
        <begin position="30"/>
        <end position="74"/>
    </location>
</feature>
<dbReference type="Proteomes" id="UP001498771">
    <property type="component" value="Unassembled WGS sequence"/>
</dbReference>
<evidence type="ECO:0000259" key="5">
    <source>
        <dbReference type="Pfam" id="PF18311"/>
    </source>
</evidence>
<comment type="caution">
    <text evidence="6">The sequence shown here is derived from an EMBL/GenBank/DDBJ whole genome shotgun (WGS) entry which is preliminary data.</text>
</comment>
<comment type="subcellular location">
    <subcellularLocation>
        <location evidence="1">Nucleus</location>
    </subcellularLocation>
</comment>
<feature type="domain" description="K Homology" evidence="4">
    <location>
        <begin position="171"/>
        <end position="227"/>
    </location>
</feature>
<organism evidence="6 7">
    <name type="scientific">Myxozyma melibiosi</name>
    <dbReference type="NCBI Taxonomy" id="54550"/>
    <lineage>
        <taxon>Eukaryota</taxon>
        <taxon>Fungi</taxon>
        <taxon>Dikarya</taxon>
        <taxon>Ascomycota</taxon>
        <taxon>Saccharomycotina</taxon>
        <taxon>Lipomycetes</taxon>
        <taxon>Lipomycetales</taxon>
        <taxon>Lipomycetaceae</taxon>
        <taxon>Myxozyma</taxon>
    </lineage>
</organism>
<dbReference type="RefSeq" id="XP_064771427.1">
    <property type="nucleotide sequence ID" value="XM_064915150.1"/>
</dbReference>
<evidence type="ECO:0000313" key="7">
    <source>
        <dbReference type="Proteomes" id="UP001498771"/>
    </source>
</evidence>
<dbReference type="Gene3D" id="2.40.50.140">
    <property type="entry name" value="Nucleic acid-binding proteins"/>
    <property type="match status" value="1"/>
</dbReference>
<dbReference type="PANTHER" id="PTHR21321:SF1">
    <property type="entry name" value="EXOSOME COMPLEX COMPONENT RRP40"/>
    <property type="match status" value="1"/>
</dbReference>
<keyword evidence="6" id="KW-0378">Hydrolase</keyword>
<dbReference type="InterPro" id="IPR026699">
    <property type="entry name" value="Exosome_RNA_bind1/RRP40/RRP4"/>
</dbReference>
<dbReference type="Pfam" id="PF15985">
    <property type="entry name" value="KH_6"/>
    <property type="match status" value="1"/>
</dbReference>
<dbReference type="PANTHER" id="PTHR21321">
    <property type="entry name" value="PNAS-3 RELATED"/>
    <property type="match status" value="1"/>
</dbReference>
<gene>
    <name evidence="6" type="ORF">BZA70DRAFT_49733</name>
</gene>
<dbReference type="Gene3D" id="3.30.1370.10">
    <property type="entry name" value="K Homology domain, type 1"/>
    <property type="match status" value="1"/>
</dbReference>